<proteinExistence type="predicted"/>
<keyword evidence="1" id="KW-0812">Transmembrane</keyword>
<protein>
    <submittedName>
        <fullName evidence="2">Uncharacterized protein</fullName>
    </submittedName>
</protein>
<accession>A0A1I3JSQ0</accession>
<feature type="transmembrane region" description="Helical" evidence="1">
    <location>
        <begin position="114"/>
        <end position="133"/>
    </location>
</feature>
<dbReference type="STRING" id="1144750.SAMN05443431_101527"/>
<evidence type="ECO:0000256" key="1">
    <source>
        <dbReference type="SAM" id="Phobius"/>
    </source>
</evidence>
<feature type="transmembrane region" description="Helical" evidence="1">
    <location>
        <begin position="88"/>
        <end position="108"/>
    </location>
</feature>
<dbReference type="Proteomes" id="UP000199559">
    <property type="component" value="Unassembled WGS sequence"/>
</dbReference>
<evidence type="ECO:0000313" key="3">
    <source>
        <dbReference type="Proteomes" id="UP000199559"/>
    </source>
</evidence>
<dbReference type="EMBL" id="FORM01000001">
    <property type="protein sequence ID" value="SFI63038.1"/>
    <property type="molecule type" value="Genomic_DNA"/>
</dbReference>
<feature type="transmembrane region" description="Helical" evidence="1">
    <location>
        <begin position="189"/>
        <end position="209"/>
    </location>
</feature>
<evidence type="ECO:0000313" key="2">
    <source>
        <dbReference type="EMBL" id="SFI63038.1"/>
    </source>
</evidence>
<feature type="transmembrane region" description="Helical" evidence="1">
    <location>
        <begin position="154"/>
        <end position="177"/>
    </location>
</feature>
<keyword evidence="1" id="KW-0472">Membrane</keyword>
<keyword evidence="3" id="KW-1185">Reference proteome</keyword>
<name>A0A1I3JSQ0_9FLAO</name>
<reference evidence="3" key="1">
    <citation type="submission" date="2016-10" db="EMBL/GenBank/DDBJ databases">
        <authorList>
            <person name="Varghese N."/>
            <person name="Submissions S."/>
        </authorList>
    </citation>
    <scope>NUCLEOTIDE SEQUENCE [LARGE SCALE GENOMIC DNA]</scope>
    <source>
        <strain evidence="3">DSM 28881</strain>
    </source>
</reference>
<dbReference type="RefSeq" id="WP_090837227.1">
    <property type="nucleotide sequence ID" value="NZ_FORM01000001.1"/>
</dbReference>
<dbReference type="AlphaFoldDB" id="A0A1I3JSQ0"/>
<sequence length="229" mass="27223">MKLTPPQIENLYAFTRQHYVEHYDLQTELVDHLANDIESVWQTQTSLSFEDARDKAFKKFGVFGFMDVLERRQKAMNKRYFKYLWTELKQWFTFPKLITTLALFFGIYLGLSTIFAKSFLIGLFVIICVFTIYKSTQLNRQFKQRKALSNKKWMLEEIIFKQAGGSAIILLTQLPQWYNFSDNIFDNPYIVFAVSIFSTLFCLWMYISFEVIPNKAEQLLNETYPEFCL</sequence>
<gene>
    <name evidence="2" type="ORF">SAMN05443431_101527</name>
</gene>
<keyword evidence="1" id="KW-1133">Transmembrane helix</keyword>
<organism evidence="2 3">
    <name type="scientific">Olleya namhaensis</name>
    <dbReference type="NCBI Taxonomy" id="1144750"/>
    <lineage>
        <taxon>Bacteria</taxon>
        <taxon>Pseudomonadati</taxon>
        <taxon>Bacteroidota</taxon>
        <taxon>Flavobacteriia</taxon>
        <taxon>Flavobacteriales</taxon>
        <taxon>Flavobacteriaceae</taxon>
    </lineage>
</organism>